<dbReference type="InterPro" id="IPR000073">
    <property type="entry name" value="AB_hydrolase_1"/>
</dbReference>
<name>A0A194VSP5_CYTMA</name>
<dbReference type="AlphaFoldDB" id="A0A194VSP5"/>
<dbReference type="EMBL" id="CM003100">
    <property type="protein sequence ID" value="KUI67224.1"/>
    <property type="molecule type" value="Genomic_DNA"/>
</dbReference>
<dbReference type="Proteomes" id="UP000078559">
    <property type="component" value="Chromosome 3"/>
</dbReference>
<proteinExistence type="predicted"/>
<keyword evidence="4" id="KW-1185">Reference proteome</keyword>
<dbReference type="SUPFAM" id="SSF53474">
    <property type="entry name" value="alpha/beta-Hydrolases"/>
    <property type="match status" value="1"/>
</dbReference>
<accession>A0A194VSP5</accession>
<protein>
    <recommendedName>
        <fullName evidence="2">AB hydrolase-1 domain-containing protein</fullName>
    </recommendedName>
</protein>
<organism evidence="3 4">
    <name type="scientific">Cytospora mali</name>
    <name type="common">Apple Valsa canker fungus</name>
    <name type="synonym">Valsa mali</name>
    <dbReference type="NCBI Taxonomy" id="578113"/>
    <lineage>
        <taxon>Eukaryota</taxon>
        <taxon>Fungi</taxon>
        <taxon>Dikarya</taxon>
        <taxon>Ascomycota</taxon>
        <taxon>Pezizomycotina</taxon>
        <taxon>Sordariomycetes</taxon>
        <taxon>Sordariomycetidae</taxon>
        <taxon>Diaporthales</taxon>
        <taxon>Cytosporaceae</taxon>
        <taxon>Cytospora</taxon>
    </lineage>
</organism>
<dbReference type="Gene3D" id="3.40.50.1820">
    <property type="entry name" value="alpha/beta hydrolase"/>
    <property type="match status" value="1"/>
</dbReference>
<dbReference type="Pfam" id="PF12697">
    <property type="entry name" value="Abhydrolase_6"/>
    <property type="match status" value="1"/>
</dbReference>
<feature type="signal peptide" evidence="1">
    <location>
        <begin position="1"/>
        <end position="17"/>
    </location>
</feature>
<dbReference type="SMR" id="A0A194VSP5"/>
<evidence type="ECO:0000313" key="3">
    <source>
        <dbReference type="EMBL" id="KUI67224.1"/>
    </source>
</evidence>
<keyword evidence="1" id="KW-0732">Signal</keyword>
<gene>
    <name evidence="3" type="ORF">VM1G_02947</name>
</gene>
<dbReference type="InterPro" id="IPR029058">
    <property type="entry name" value="AB_hydrolase_fold"/>
</dbReference>
<sequence length="396" mass="41421">MFFPLAFLLSQFSVVTSTAVAGFTSNGFSNGNIGLSTGGGSTCISGDVTVSINTTGTRILYTAPQNQMAVTETFVEMYQTNSTFATNATSGGPSIISGDYSIFSKLCLPNDLANATRVKTVQLLTHGATLDHTYWDIAPGYSYVDVASAAGYATLSYDQLGVGNSDHPDPIQVVQATSQVAVTHALVGLLRGAHLGGFEFDNVVGVAHSAGSTLTQAITTQYPEDFDAVILSGTSTSAASVDLTVAAFNFINANTDPAPKLQHLPTGFLTQQTAVGIQFAFYRYPNFDENAFMQQVANKQTNTLGILLTLGGIISPSTQFTGPVDVVNGENDLVFCGGNCLYPTDQNTAVLATFYPAASNGSQTYIAAGSGHAIAAHKSGPDSFKQMVQFLQANGL</sequence>
<feature type="domain" description="AB hydrolase-1" evidence="2">
    <location>
        <begin position="123"/>
        <end position="373"/>
    </location>
</feature>
<feature type="chain" id="PRO_5008266763" description="AB hydrolase-1 domain-containing protein" evidence="1">
    <location>
        <begin position="18"/>
        <end position="396"/>
    </location>
</feature>
<evidence type="ECO:0000313" key="4">
    <source>
        <dbReference type="Proteomes" id="UP000078559"/>
    </source>
</evidence>
<evidence type="ECO:0000256" key="1">
    <source>
        <dbReference type="SAM" id="SignalP"/>
    </source>
</evidence>
<reference evidence="3" key="1">
    <citation type="submission" date="2014-12" db="EMBL/GenBank/DDBJ databases">
        <title>Genome Sequence of Valsa Canker Pathogens Uncovers a Specific Adaption of Colonization on Woody Bark.</title>
        <authorList>
            <person name="Yin Z."/>
            <person name="Liu H."/>
            <person name="Gao X."/>
            <person name="Li Z."/>
            <person name="Song N."/>
            <person name="Ke X."/>
            <person name="Dai Q."/>
            <person name="Wu Y."/>
            <person name="Sun Y."/>
            <person name="Xu J.-R."/>
            <person name="Kang Z.K."/>
            <person name="Wang L."/>
            <person name="Huang L."/>
        </authorList>
    </citation>
    <scope>NUCLEOTIDE SEQUENCE [LARGE SCALE GENOMIC DNA]</scope>
    <source>
        <strain evidence="3">03-8</strain>
    </source>
</reference>
<evidence type="ECO:0000259" key="2">
    <source>
        <dbReference type="Pfam" id="PF12697"/>
    </source>
</evidence>
<dbReference type="OrthoDB" id="190201at2759"/>